<dbReference type="EMBL" id="KY684105">
    <property type="protein sequence ID" value="ARF10856.1"/>
    <property type="molecule type" value="Genomic_DNA"/>
</dbReference>
<protein>
    <submittedName>
        <fullName evidence="1">Uncharacterized protein</fullName>
    </submittedName>
</protein>
<accession>A0A1V0SGJ4</accession>
<gene>
    <name evidence="1" type="ORF">Hokovirus_3_129</name>
</gene>
<evidence type="ECO:0000313" key="1">
    <source>
        <dbReference type="EMBL" id="ARF10856.1"/>
    </source>
</evidence>
<sequence length="725" mass="86848">MNYPTYKYQLLDNKTENMDLSNDNTSHTSYTNNLNNLNNDTSYNSYTSYTNNLNNLNNDTSYNSYTSYTNNLNNNSYQNYYDNNNVPLYDTINKPLNINNQESIDNTLKTLPNNLNFYDFMNNFYSYDDNEKYYVITKYYKKLFIFYKIPEYYINKINLLNIQKYISDKHIIYKLFLNYINIVKKCDSNEKVILISFLNDEDKINIIKLLKLFVKNTFTAPDSNNVELFLKLYKTISDENYRNLLSDMFIKTHLYCCFIIEIILSELSKEIALDLVSNIGIKLGEYFVSYYQELTNVNEKLEYFRANMLCLYKTKIEYYVYYCVLVYYDSIDIINSIKIHHIINNAMNFTTFQFLHYIAYINKFRIQYSKTDLDNDDNINILKNSSLMKILNHFKNSGINKEKFIILLNFLNNSYYESEKINIMENNFVPIIDYFSSYNINKLELIKIICQNYKLTVNNICNNFKYINNINGTIMLNELSKNIIINDYVNLKNIIKNKHNKIIIHSIINVLDELIINNQFNIKNYDYVCNLNNILILLNDSESVDKLVNIYWSYLCEFNLYDDVCMFETKIMDNCSTYIKNYYAIKFYNHHHIYGINNLDYIIKNITTNKIQIGTHINTIYINDINIIKKIISRENLFELLITEQDINKRLEILKVFIKKDMINNINYEKYIFSMLDELIIYFPNNLYNMMELISKFIDLSKFKYCIEKNKNIFGQEYDKIINFI</sequence>
<name>A0A1V0SGJ4_9VIRU</name>
<reference evidence="1" key="1">
    <citation type="journal article" date="2017" name="Science">
        <title>Giant viruses with an expanded complement of translation system components.</title>
        <authorList>
            <person name="Schulz F."/>
            <person name="Yutin N."/>
            <person name="Ivanova N.N."/>
            <person name="Ortega D.R."/>
            <person name="Lee T.K."/>
            <person name="Vierheilig J."/>
            <person name="Daims H."/>
            <person name="Horn M."/>
            <person name="Wagner M."/>
            <person name="Jensen G.J."/>
            <person name="Kyrpides N.C."/>
            <person name="Koonin E.V."/>
            <person name="Woyke T."/>
        </authorList>
    </citation>
    <scope>NUCLEOTIDE SEQUENCE</scope>
    <source>
        <strain evidence="1">HKV1</strain>
    </source>
</reference>
<organism evidence="1">
    <name type="scientific">Hokovirus HKV1</name>
    <dbReference type="NCBI Taxonomy" id="1977638"/>
    <lineage>
        <taxon>Viruses</taxon>
        <taxon>Varidnaviria</taxon>
        <taxon>Bamfordvirae</taxon>
        <taxon>Nucleocytoviricota</taxon>
        <taxon>Megaviricetes</taxon>
        <taxon>Imitervirales</taxon>
        <taxon>Mimiviridae</taxon>
        <taxon>Klosneuvirinae</taxon>
        <taxon>Hokovirus</taxon>
    </lineage>
</organism>
<proteinExistence type="predicted"/>